<evidence type="ECO:0000313" key="2">
    <source>
        <dbReference type="EMBL" id="MVQ30872.1"/>
    </source>
</evidence>
<reference evidence="2 3" key="1">
    <citation type="submission" date="2019-12" db="EMBL/GenBank/DDBJ databases">
        <authorList>
            <person name="Huq M.A."/>
        </authorList>
    </citation>
    <scope>NUCLEOTIDE SEQUENCE [LARGE SCALE GENOMIC DNA]</scope>
    <source>
        <strain evidence="2 3">MAH-25</strain>
    </source>
</reference>
<keyword evidence="3" id="KW-1185">Reference proteome</keyword>
<comment type="caution">
    <text evidence="2">The sequence shown here is derived from an EMBL/GenBank/DDBJ whole genome shotgun (WGS) entry which is preliminary data.</text>
</comment>
<proteinExistence type="predicted"/>
<feature type="transmembrane region" description="Helical" evidence="1">
    <location>
        <begin position="176"/>
        <end position="195"/>
    </location>
</feature>
<protein>
    <submittedName>
        <fullName evidence="2">Uncharacterized protein</fullName>
    </submittedName>
</protein>
<dbReference type="AlphaFoldDB" id="A0A6N8IW23"/>
<dbReference type="Proteomes" id="UP000469385">
    <property type="component" value="Unassembled WGS sequence"/>
</dbReference>
<feature type="transmembrane region" description="Helical" evidence="1">
    <location>
        <begin position="77"/>
        <end position="95"/>
    </location>
</feature>
<dbReference type="EMBL" id="WSEL01000009">
    <property type="protein sequence ID" value="MVQ30872.1"/>
    <property type="molecule type" value="Genomic_DNA"/>
</dbReference>
<keyword evidence="1" id="KW-0812">Transmembrane</keyword>
<feature type="transmembrane region" description="Helical" evidence="1">
    <location>
        <begin position="134"/>
        <end position="156"/>
    </location>
</feature>
<gene>
    <name evidence="2" type="ORF">GON04_15535</name>
</gene>
<feature type="transmembrane region" description="Helical" evidence="1">
    <location>
        <begin position="359"/>
        <end position="380"/>
    </location>
</feature>
<evidence type="ECO:0000256" key="1">
    <source>
        <dbReference type="SAM" id="Phobius"/>
    </source>
</evidence>
<feature type="transmembrane region" description="Helical" evidence="1">
    <location>
        <begin position="268"/>
        <end position="287"/>
    </location>
</feature>
<name>A0A6N8IW23_9BURK</name>
<sequence>MDPEFAPLPAPFSLVAGGPLFQLLRRSHLSDNSLHLLQRRVICITLIAWLPLLVLAVAEGRALPGSVDVPFLLDIEAQVRFLVVLPLLIAAEWLAHRRMSLWIAQFTERGLVPPAGMQQFQHAIASAMRWRNSVAVELALLAVVVLAGASLVPHHFAADEGTTWRQADGGLSAAGLWLRAVAMPLVQFLILRWYFRLAVWTRFLWQVSRIDLDLLPTHPDGAGGLGFLAALLDGFAAVIVAHATLLSARIAQQIFYAEATLPEFVPEIGLLTALVMLVFLGPLMLFVPQLARTQRVGLAQYGSLASRYVREFDLKWVHGRTDPGEPLVGSADIQSLADLAGSYDIVRGMRVALVSTTSVLRLLLYTLVPFLPLLLTMMPLDELLKSLVKLLL</sequence>
<feature type="transmembrane region" description="Helical" evidence="1">
    <location>
        <begin position="36"/>
        <end position="57"/>
    </location>
</feature>
<evidence type="ECO:0000313" key="3">
    <source>
        <dbReference type="Proteomes" id="UP000469385"/>
    </source>
</evidence>
<keyword evidence="1" id="KW-0472">Membrane</keyword>
<accession>A0A6N8IW23</accession>
<keyword evidence="1" id="KW-1133">Transmembrane helix</keyword>
<feature type="transmembrane region" description="Helical" evidence="1">
    <location>
        <begin position="225"/>
        <end position="248"/>
    </location>
</feature>
<organism evidence="2 3">
    <name type="scientific">Ramlibacter pinisoli</name>
    <dbReference type="NCBI Taxonomy" id="2682844"/>
    <lineage>
        <taxon>Bacteria</taxon>
        <taxon>Pseudomonadati</taxon>
        <taxon>Pseudomonadota</taxon>
        <taxon>Betaproteobacteria</taxon>
        <taxon>Burkholderiales</taxon>
        <taxon>Comamonadaceae</taxon>
        <taxon>Ramlibacter</taxon>
    </lineage>
</organism>
<feature type="transmembrane region" description="Helical" evidence="1">
    <location>
        <begin position="6"/>
        <end position="24"/>
    </location>
</feature>